<feature type="transmembrane region" description="Helical" evidence="10">
    <location>
        <begin position="153"/>
        <end position="174"/>
    </location>
</feature>
<dbReference type="Pfam" id="PF03094">
    <property type="entry name" value="Mlo"/>
    <property type="match status" value="1"/>
</dbReference>
<evidence type="ECO:0000256" key="5">
    <source>
        <dbReference type="ARBA" id="ARBA00022989"/>
    </source>
</evidence>
<evidence type="ECO:0000256" key="2">
    <source>
        <dbReference type="ARBA" id="ARBA00006574"/>
    </source>
</evidence>
<evidence type="ECO:0000256" key="4">
    <source>
        <dbReference type="ARBA" id="ARBA00022821"/>
    </source>
</evidence>
<feature type="transmembrane region" description="Helical" evidence="10">
    <location>
        <begin position="361"/>
        <end position="384"/>
    </location>
</feature>
<protein>
    <recommendedName>
        <fullName evidence="8">MLO-like protein</fullName>
    </recommendedName>
</protein>
<feature type="region of interest" description="Disordered" evidence="9">
    <location>
        <begin position="459"/>
        <end position="515"/>
    </location>
</feature>
<sequence length="549" mass="63318">MEEREGRSLAETPTWTVATVITVMVSLGFFLHSSLKHFGKWLDRTKKKSILAALEKIQEELMLFGLMSLMMGHWIVYVAKICVKSSSWAFSSRFFPCALEEEINVIQHVLFSSPEYLNKSVSKLQVKSGSHEYCPTGHESFASHESLEQLHRLIFVLGMTHVVYSIFAIVLAMIKIYSWRTWENEAKDKAIQALEGTPEAKPNSLRIRRLSTFIYHHASHPWSHHKYLVWLLCFSRQFWSSINRPSYMALRLGFITTHQLPLSYDFLNYMIRSMEEEFRDIVGISVPLWIYAICCIILDFHGSNVYFWLSFLPAILILLIGTKLHRIVVKLAVEIMEECPYMENHQFKLRDELFWFKRPWLLLRLIQLISFQNAFEMATFLWSLWEIKKPSCFMDNHTFLVIRLTFGVVSQFWCSFSTFPLYVIITQMGSRFKKSVVSESVRESLSGWKRRVKARQSTSSKTGLLSSSSTSTTAFSSDSSKVGGSSSNSAEGSSISSRLQKPSSPHLEANVQQGQVSETLESLLCADPHYDIFDEEKEDDYHRDDNSKG</sequence>
<evidence type="ECO:0000256" key="6">
    <source>
        <dbReference type="ARBA" id="ARBA00023136"/>
    </source>
</evidence>
<keyword evidence="3 8" id="KW-0812">Transmembrane</keyword>
<accession>A0AAW1YI96</accession>
<name>A0AAW1YI96_RUBAR</name>
<evidence type="ECO:0000256" key="7">
    <source>
        <dbReference type="ARBA" id="ARBA00023265"/>
    </source>
</evidence>
<evidence type="ECO:0000313" key="12">
    <source>
        <dbReference type="Proteomes" id="UP001457282"/>
    </source>
</evidence>
<comment type="domain">
    <text evidence="8">The C-terminus contains a calmodulin-binding domain, which binds calmodulin in a calcium-dependent fashion.</text>
</comment>
<dbReference type="EMBL" id="JBEDUW010000001">
    <property type="protein sequence ID" value="KAK9948411.1"/>
    <property type="molecule type" value="Genomic_DNA"/>
</dbReference>
<dbReference type="AlphaFoldDB" id="A0AAW1YI96"/>
<proteinExistence type="inferred from homology"/>
<organism evidence="11 12">
    <name type="scientific">Rubus argutus</name>
    <name type="common">Southern blackberry</name>
    <dbReference type="NCBI Taxonomy" id="59490"/>
    <lineage>
        <taxon>Eukaryota</taxon>
        <taxon>Viridiplantae</taxon>
        <taxon>Streptophyta</taxon>
        <taxon>Embryophyta</taxon>
        <taxon>Tracheophyta</taxon>
        <taxon>Spermatophyta</taxon>
        <taxon>Magnoliopsida</taxon>
        <taxon>eudicotyledons</taxon>
        <taxon>Gunneridae</taxon>
        <taxon>Pentapetalae</taxon>
        <taxon>rosids</taxon>
        <taxon>fabids</taxon>
        <taxon>Rosales</taxon>
        <taxon>Rosaceae</taxon>
        <taxon>Rosoideae</taxon>
        <taxon>Rosoideae incertae sedis</taxon>
        <taxon>Rubus</taxon>
    </lineage>
</organism>
<keyword evidence="5 8" id="KW-1133">Transmembrane helix</keyword>
<reference evidence="11 12" key="1">
    <citation type="journal article" date="2023" name="G3 (Bethesda)">
        <title>A chromosome-length genome assembly and annotation of blackberry (Rubus argutus, cv. 'Hillquist').</title>
        <authorList>
            <person name="Bruna T."/>
            <person name="Aryal R."/>
            <person name="Dudchenko O."/>
            <person name="Sargent D.J."/>
            <person name="Mead D."/>
            <person name="Buti M."/>
            <person name="Cavallini A."/>
            <person name="Hytonen T."/>
            <person name="Andres J."/>
            <person name="Pham M."/>
            <person name="Weisz D."/>
            <person name="Mascagni F."/>
            <person name="Usai G."/>
            <person name="Natali L."/>
            <person name="Bassil N."/>
            <person name="Fernandez G.E."/>
            <person name="Lomsadze A."/>
            <person name="Armour M."/>
            <person name="Olukolu B."/>
            <person name="Poorten T."/>
            <person name="Britton C."/>
            <person name="Davik J."/>
            <person name="Ashrafi H."/>
            <person name="Aiden E.L."/>
            <person name="Borodovsky M."/>
            <person name="Worthington M."/>
        </authorList>
    </citation>
    <scope>NUCLEOTIDE SEQUENCE [LARGE SCALE GENOMIC DNA]</scope>
    <source>
        <strain evidence="11">PI 553951</strain>
    </source>
</reference>
<feature type="transmembrane region" description="Helical" evidence="10">
    <location>
        <begin position="60"/>
        <end position="79"/>
    </location>
</feature>
<keyword evidence="6 8" id="KW-0472">Membrane</keyword>
<evidence type="ECO:0000256" key="1">
    <source>
        <dbReference type="ARBA" id="ARBA00004141"/>
    </source>
</evidence>
<feature type="transmembrane region" description="Helical" evidence="10">
    <location>
        <begin position="281"/>
        <end position="299"/>
    </location>
</feature>
<dbReference type="PANTHER" id="PTHR31942:SF62">
    <property type="entry name" value="MLO-LIKE PROTEIN"/>
    <property type="match status" value="1"/>
</dbReference>
<keyword evidence="8" id="KW-0112">Calmodulin-binding</keyword>
<feature type="transmembrane region" description="Helical" evidence="10">
    <location>
        <begin position="404"/>
        <end position="425"/>
    </location>
</feature>
<dbReference type="GO" id="GO:0006952">
    <property type="term" value="P:defense response"/>
    <property type="evidence" value="ECO:0007669"/>
    <property type="project" value="UniProtKB-KW"/>
</dbReference>
<comment type="similarity">
    <text evidence="2 8">Belongs to the MLO family.</text>
</comment>
<evidence type="ECO:0000256" key="3">
    <source>
        <dbReference type="ARBA" id="ARBA00022692"/>
    </source>
</evidence>
<comment type="caution">
    <text evidence="11">The sequence shown here is derived from an EMBL/GenBank/DDBJ whole genome shotgun (WGS) entry which is preliminary data.</text>
</comment>
<dbReference type="GO" id="GO:0005516">
    <property type="term" value="F:calmodulin binding"/>
    <property type="evidence" value="ECO:0007669"/>
    <property type="project" value="UniProtKB-KW"/>
</dbReference>
<keyword evidence="12" id="KW-1185">Reference proteome</keyword>
<comment type="subcellular location">
    <subcellularLocation>
        <location evidence="1 8">Membrane</location>
        <topology evidence="1 8">Multi-pass membrane protein</topology>
    </subcellularLocation>
</comment>
<evidence type="ECO:0000313" key="11">
    <source>
        <dbReference type="EMBL" id="KAK9948411.1"/>
    </source>
</evidence>
<dbReference type="PANTHER" id="PTHR31942">
    <property type="entry name" value="MLO-LIKE PROTEIN 1"/>
    <property type="match status" value="1"/>
</dbReference>
<feature type="transmembrane region" description="Helical" evidence="10">
    <location>
        <begin position="15"/>
        <end position="39"/>
    </location>
</feature>
<dbReference type="GO" id="GO:0016020">
    <property type="term" value="C:membrane"/>
    <property type="evidence" value="ECO:0007669"/>
    <property type="project" value="UniProtKB-SubCell"/>
</dbReference>
<gene>
    <name evidence="8" type="primary">MLO</name>
    <name evidence="11" type="ORF">M0R45_003987</name>
</gene>
<keyword evidence="7 8" id="KW-0568">Pathogenesis-related protein</keyword>
<dbReference type="Proteomes" id="UP001457282">
    <property type="component" value="Unassembled WGS sequence"/>
</dbReference>
<feature type="compositionally biased region" description="Low complexity" evidence="9">
    <location>
        <begin position="459"/>
        <end position="497"/>
    </location>
</feature>
<evidence type="ECO:0000256" key="9">
    <source>
        <dbReference type="SAM" id="MobiDB-lite"/>
    </source>
</evidence>
<feature type="transmembrane region" description="Helical" evidence="10">
    <location>
        <begin position="305"/>
        <end position="322"/>
    </location>
</feature>
<evidence type="ECO:0000256" key="8">
    <source>
        <dbReference type="RuleBase" id="RU280816"/>
    </source>
</evidence>
<keyword evidence="4 8" id="KW-0611">Plant defense</keyword>
<dbReference type="InterPro" id="IPR004326">
    <property type="entry name" value="Mlo"/>
</dbReference>
<comment type="function">
    <text evidence="8">May be involved in modulation of pathogen defense and leaf cell death.</text>
</comment>
<evidence type="ECO:0000256" key="10">
    <source>
        <dbReference type="SAM" id="Phobius"/>
    </source>
</evidence>